<dbReference type="eggNOG" id="COG2008">
    <property type="taxonomic scope" value="Bacteria"/>
</dbReference>
<dbReference type="InterPro" id="IPR015424">
    <property type="entry name" value="PyrdxlP-dep_Trfase"/>
</dbReference>
<dbReference type="HOGENOM" id="CLU_049619_0_0_10"/>
<evidence type="ECO:0000259" key="4">
    <source>
        <dbReference type="Pfam" id="PF01212"/>
    </source>
</evidence>
<dbReference type="Gene3D" id="3.40.640.10">
    <property type="entry name" value="Type I PLP-dependent aspartate aminotransferase-like (Major domain)"/>
    <property type="match status" value="1"/>
</dbReference>
<evidence type="ECO:0000256" key="3">
    <source>
        <dbReference type="ARBA" id="ARBA00022898"/>
    </source>
</evidence>
<proteinExistence type="inferred from homology"/>
<keyword evidence="3" id="KW-0663">Pyridoxal phosphate</keyword>
<keyword evidence="6" id="KW-1185">Reference proteome</keyword>
<organism evidence="5 6">
    <name type="scientific">Phocaeicola massiliensis B84634 = Timone 84634 = DSM 17679 = JCM 13223</name>
    <dbReference type="NCBI Taxonomy" id="1121098"/>
    <lineage>
        <taxon>Bacteria</taxon>
        <taxon>Pseudomonadati</taxon>
        <taxon>Bacteroidota</taxon>
        <taxon>Bacteroidia</taxon>
        <taxon>Bacteroidales</taxon>
        <taxon>Bacteroidaceae</taxon>
        <taxon>Phocaeicola</taxon>
    </lineage>
</organism>
<sequence>MAANTNHAFGYGDDPWTEEATRKVKEQFTHPCEPLFVFNGTGSNTMALQLMTRPYHVIFCADTAHIAVDECGAPSKATGCFMRTISTPDGKLTPELLKPYMINFGVEHHSQPGAVYISQCTELGTVYTPAEVRALTTFAHEHGLLLHMDGARISNAAAALGVSLDEISGACGVDTLTLGGTKNGLMGAECVVVFNPDLMKEARYARKQACQLASKMRYISCQFTAFLTDNLWLRCARHANEMAAKLSDALQAMPDVTFTQPVESNQLFFIMPREKEDKLQEFYHFYFWNDAMNEMRLVTSWDTTDEDIDSLIERIKSL</sequence>
<dbReference type="PANTHER" id="PTHR48097:SF5">
    <property type="entry name" value="LOW SPECIFICITY L-THREONINE ALDOLASE"/>
    <property type="match status" value="1"/>
</dbReference>
<name>U6R936_9BACT</name>
<evidence type="ECO:0000313" key="5">
    <source>
        <dbReference type="EMBL" id="EOA53099.1"/>
    </source>
</evidence>
<comment type="similarity">
    <text evidence="2">Belongs to the threonine aldolase family.</text>
</comment>
<evidence type="ECO:0000313" key="6">
    <source>
        <dbReference type="Proteomes" id="UP000017831"/>
    </source>
</evidence>
<dbReference type="GO" id="GO:0006520">
    <property type="term" value="P:amino acid metabolic process"/>
    <property type="evidence" value="ECO:0007669"/>
    <property type="project" value="InterPro"/>
</dbReference>
<feature type="domain" description="Aromatic amino acid beta-eliminating lyase/threonine aldolase" evidence="4">
    <location>
        <begin position="2"/>
        <end position="268"/>
    </location>
</feature>
<reference evidence="5 6" key="1">
    <citation type="submission" date="2013-04" db="EMBL/GenBank/DDBJ databases">
        <title>The Genome Sequence of Bacteroides massiliensis DSM 17679.</title>
        <authorList>
            <consortium name="The Broad Institute Genomics Platform"/>
            <person name="Earl A."/>
            <person name="Ward D."/>
            <person name="Feldgarden M."/>
            <person name="Gevers D."/>
            <person name="Martens E."/>
            <person name="Fenner L."/>
            <person name="Roux V."/>
            <person name="Mallet M.N."/>
            <person name="Raoult D."/>
            <person name="Walker B."/>
            <person name="Young S."/>
            <person name="Zeng Q."/>
            <person name="Gargeya S."/>
            <person name="Fitzgerald M."/>
            <person name="Haas B."/>
            <person name="Abouelleil A."/>
            <person name="Allen A.W."/>
            <person name="Alvarado L."/>
            <person name="Arachchi H.M."/>
            <person name="Berlin A.M."/>
            <person name="Chapman S.B."/>
            <person name="Gainer-Dewar J."/>
            <person name="Goldberg J."/>
            <person name="Griggs A."/>
            <person name="Gujja S."/>
            <person name="Hansen M."/>
            <person name="Howarth C."/>
            <person name="Imamovic A."/>
            <person name="Ireland A."/>
            <person name="Larimer J."/>
            <person name="McCowan C."/>
            <person name="Murphy C."/>
            <person name="Pearson M."/>
            <person name="Poon T.W."/>
            <person name="Priest M."/>
            <person name="Roberts A."/>
            <person name="Saif S."/>
            <person name="Shea T."/>
            <person name="Sisk P."/>
            <person name="Sykes S."/>
            <person name="Wortman J."/>
            <person name="Nusbaum C."/>
            <person name="Birren B."/>
        </authorList>
    </citation>
    <scope>NUCLEOTIDE SEQUENCE [LARGE SCALE GENOMIC DNA]</scope>
    <source>
        <strain evidence="6">B84634 / Timone 84634 / DSM 17679 / JCM 13223</strain>
    </source>
</reference>
<comment type="cofactor">
    <cofactor evidence="1">
        <name>pyridoxal 5'-phosphate</name>
        <dbReference type="ChEBI" id="CHEBI:597326"/>
    </cofactor>
</comment>
<dbReference type="Gene3D" id="3.90.1150.10">
    <property type="entry name" value="Aspartate Aminotransferase, domain 1"/>
    <property type="match status" value="1"/>
</dbReference>
<accession>U6R936</accession>
<dbReference type="AlphaFoldDB" id="U6R936"/>
<dbReference type="InterPro" id="IPR001597">
    <property type="entry name" value="ArAA_b-elim_lyase/Thr_aldolase"/>
</dbReference>
<evidence type="ECO:0000256" key="1">
    <source>
        <dbReference type="ARBA" id="ARBA00001933"/>
    </source>
</evidence>
<dbReference type="InterPro" id="IPR015422">
    <property type="entry name" value="PyrdxlP-dep_Trfase_small"/>
</dbReference>
<dbReference type="Pfam" id="PF01212">
    <property type="entry name" value="Beta_elim_lyase"/>
    <property type="match status" value="1"/>
</dbReference>
<dbReference type="GO" id="GO:0016829">
    <property type="term" value="F:lyase activity"/>
    <property type="evidence" value="ECO:0007669"/>
    <property type="project" value="InterPro"/>
</dbReference>
<dbReference type="PATRIC" id="fig|1121098.3.peg.3222"/>
<dbReference type="PANTHER" id="PTHR48097">
    <property type="entry name" value="L-THREONINE ALDOLASE-RELATED"/>
    <property type="match status" value="1"/>
</dbReference>
<dbReference type="InterPro" id="IPR015421">
    <property type="entry name" value="PyrdxlP-dep_Trfase_major"/>
</dbReference>
<evidence type="ECO:0000256" key="2">
    <source>
        <dbReference type="ARBA" id="ARBA00006966"/>
    </source>
</evidence>
<dbReference type="STRING" id="1121098.HMPREF1534_03173"/>
<gene>
    <name evidence="5" type="ORF">HMPREF1534_03173</name>
</gene>
<dbReference type="Proteomes" id="UP000017831">
    <property type="component" value="Unassembled WGS sequence"/>
</dbReference>
<dbReference type="EMBL" id="AQHY01000038">
    <property type="protein sequence ID" value="EOA53099.1"/>
    <property type="molecule type" value="Genomic_DNA"/>
</dbReference>
<protein>
    <recommendedName>
        <fullName evidence="4">Aromatic amino acid beta-eliminating lyase/threonine aldolase domain-containing protein</fullName>
    </recommendedName>
</protein>
<comment type="caution">
    <text evidence="5">The sequence shown here is derived from an EMBL/GenBank/DDBJ whole genome shotgun (WGS) entry which is preliminary data.</text>
</comment>
<dbReference type="SUPFAM" id="SSF53383">
    <property type="entry name" value="PLP-dependent transferases"/>
    <property type="match status" value="1"/>
</dbReference>